<reference evidence="1" key="1">
    <citation type="submission" date="2023-07" db="EMBL/GenBank/DDBJ databases">
        <title>draft genome sequence of fig (Ficus carica).</title>
        <authorList>
            <person name="Takahashi T."/>
            <person name="Nishimura K."/>
        </authorList>
    </citation>
    <scope>NUCLEOTIDE SEQUENCE</scope>
</reference>
<sequence length="201" mass="23201">MDEKEEFLQVKMTEEIAAKDNWDRKHLITELSSIKSEQLLVEQGIERIRNIDRMLGTNTGLDRNVWLIFGICEANSAMQQIVPAGTFLKKQKRRLQLILVGTIFLPQLGGHVSCSVCPKRDIQFFDEKKGGSHKKEGAGREKKNRAEKEIHHFWAKERERAQEVGASIFTLILGSELRRRRTQEEKNHFDPLGVFLLFTLS</sequence>
<organism evidence="1 2">
    <name type="scientific">Ficus carica</name>
    <name type="common">Common fig</name>
    <dbReference type="NCBI Taxonomy" id="3494"/>
    <lineage>
        <taxon>Eukaryota</taxon>
        <taxon>Viridiplantae</taxon>
        <taxon>Streptophyta</taxon>
        <taxon>Embryophyta</taxon>
        <taxon>Tracheophyta</taxon>
        <taxon>Spermatophyta</taxon>
        <taxon>Magnoliopsida</taxon>
        <taxon>eudicotyledons</taxon>
        <taxon>Gunneridae</taxon>
        <taxon>Pentapetalae</taxon>
        <taxon>rosids</taxon>
        <taxon>fabids</taxon>
        <taxon>Rosales</taxon>
        <taxon>Moraceae</taxon>
        <taxon>Ficeae</taxon>
        <taxon>Ficus</taxon>
    </lineage>
</organism>
<accession>A0AA88CUS4</accession>
<evidence type="ECO:0000313" key="2">
    <source>
        <dbReference type="Proteomes" id="UP001187192"/>
    </source>
</evidence>
<evidence type="ECO:0000313" key="1">
    <source>
        <dbReference type="EMBL" id="GMN19089.1"/>
    </source>
</evidence>
<protein>
    <submittedName>
        <fullName evidence="1">Uncharacterized protein</fullName>
    </submittedName>
</protein>
<name>A0AA88CUS4_FICCA</name>
<proteinExistence type="predicted"/>
<dbReference type="AlphaFoldDB" id="A0AA88CUS4"/>
<dbReference type="EMBL" id="BTGU01008813">
    <property type="protein sequence ID" value="GMN19089.1"/>
    <property type="molecule type" value="Genomic_DNA"/>
</dbReference>
<keyword evidence="2" id="KW-1185">Reference proteome</keyword>
<dbReference type="Proteomes" id="UP001187192">
    <property type="component" value="Unassembled WGS sequence"/>
</dbReference>
<comment type="caution">
    <text evidence="1">The sequence shown here is derived from an EMBL/GenBank/DDBJ whole genome shotgun (WGS) entry which is preliminary data.</text>
</comment>
<gene>
    <name evidence="1" type="ORF">TIFTF001_050896</name>
</gene>